<name>W1Y7S1_9ZZZZ</name>
<accession>W1Y7S1</accession>
<dbReference type="AlphaFoldDB" id="W1Y7S1"/>
<sequence length="49" mass="5426">RLQATEARLPVLAEEMSLLMLDSRRVIQSIQLMKSLGGGYQAAPVVEKK</sequence>
<dbReference type="EMBL" id="AZMM01008590">
    <property type="protein sequence ID" value="ETJ37179.1"/>
    <property type="molecule type" value="Genomic_DNA"/>
</dbReference>
<gene>
    <name evidence="1" type="ORF">Q604_UNBC08590G0001</name>
</gene>
<evidence type="ECO:0000313" key="1">
    <source>
        <dbReference type="EMBL" id="ETJ37179.1"/>
    </source>
</evidence>
<evidence type="ECO:0008006" key="2">
    <source>
        <dbReference type="Google" id="ProtNLM"/>
    </source>
</evidence>
<proteinExistence type="predicted"/>
<comment type="caution">
    <text evidence="1">The sequence shown here is derived from an EMBL/GenBank/DDBJ whole genome shotgun (WGS) entry which is preliminary data.</text>
</comment>
<protein>
    <recommendedName>
        <fullName evidence="2">Multidrug resistance transporter</fullName>
    </recommendedName>
</protein>
<reference evidence="1" key="1">
    <citation type="submission" date="2013-12" db="EMBL/GenBank/DDBJ databases">
        <title>A Varibaculum cambriense genome reconstructed from a premature infant gut community with otherwise low bacterial novelty that shifts toward anaerobic metabolism during the third week of life.</title>
        <authorList>
            <person name="Brown C.T."/>
            <person name="Sharon I."/>
            <person name="Thomas B.C."/>
            <person name="Castelle C.J."/>
            <person name="Morowitz M.J."/>
            <person name="Banfield J.F."/>
        </authorList>
    </citation>
    <scope>NUCLEOTIDE SEQUENCE</scope>
</reference>
<organism evidence="1">
    <name type="scientific">human gut metagenome</name>
    <dbReference type="NCBI Taxonomy" id="408170"/>
    <lineage>
        <taxon>unclassified sequences</taxon>
        <taxon>metagenomes</taxon>
        <taxon>organismal metagenomes</taxon>
    </lineage>
</organism>
<feature type="non-terminal residue" evidence="1">
    <location>
        <position position="1"/>
    </location>
</feature>